<feature type="region of interest" description="Disordered" evidence="1">
    <location>
        <begin position="70"/>
        <end position="92"/>
    </location>
</feature>
<proteinExistence type="predicted"/>
<evidence type="ECO:0000256" key="1">
    <source>
        <dbReference type="SAM" id="MobiDB-lite"/>
    </source>
</evidence>
<name>A0A9J6GF82_HAELO</name>
<feature type="region of interest" description="Disordered" evidence="1">
    <location>
        <begin position="1"/>
        <end position="36"/>
    </location>
</feature>
<evidence type="ECO:0000313" key="3">
    <source>
        <dbReference type="Proteomes" id="UP000821853"/>
    </source>
</evidence>
<comment type="caution">
    <text evidence="2">The sequence shown here is derived from an EMBL/GenBank/DDBJ whole genome shotgun (WGS) entry which is preliminary data.</text>
</comment>
<dbReference type="AlphaFoldDB" id="A0A9J6GF82"/>
<reference evidence="2 3" key="1">
    <citation type="journal article" date="2020" name="Cell">
        <title>Large-Scale Comparative Analyses of Tick Genomes Elucidate Their Genetic Diversity and Vector Capacities.</title>
        <authorList>
            <consortium name="Tick Genome and Microbiome Consortium (TIGMIC)"/>
            <person name="Jia N."/>
            <person name="Wang J."/>
            <person name="Shi W."/>
            <person name="Du L."/>
            <person name="Sun Y."/>
            <person name="Zhan W."/>
            <person name="Jiang J.F."/>
            <person name="Wang Q."/>
            <person name="Zhang B."/>
            <person name="Ji P."/>
            <person name="Bell-Sakyi L."/>
            <person name="Cui X.M."/>
            <person name="Yuan T.T."/>
            <person name="Jiang B.G."/>
            <person name="Yang W.F."/>
            <person name="Lam T.T."/>
            <person name="Chang Q.C."/>
            <person name="Ding S.J."/>
            <person name="Wang X.J."/>
            <person name="Zhu J.G."/>
            <person name="Ruan X.D."/>
            <person name="Zhao L."/>
            <person name="Wei J.T."/>
            <person name="Ye R.Z."/>
            <person name="Que T.C."/>
            <person name="Du C.H."/>
            <person name="Zhou Y.H."/>
            <person name="Cheng J.X."/>
            <person name="Dai P.F."/>
            <person name="Guo W.B."/>
            <person name="Han X.H."/>
            <person name="Huang E.J."/>
            <person name="Li L.F."/>
            <person name="Wei W."/>
            <person name="Gao Y.C."/>
            <person name="Liu J.Z."/>
            <person name="Shao H.Z."/>
            <person name="Wang X."/>
            <person name="Wang C.C."/>
            <person name="Yang T.C."/>
            <person name="Huo Q.B."/>
            <person name="Li W."/>
            <person name="Chen H.Y."/>
            <person name="Chen S.E."/>
            <person name="Zhou L.G."/>
            <person name="Ni X.B."/>
            <person name="Tian J.H."/>
            <person name="Sheng Y."/>
            <person name="Liu T."/>
            <person name="Pan Y.S."/>
            <person name="Xia L.Y."/>
            <person name="Li J."/>
            <person name="Zhao F."/>
            <person name="Cao W.C."/>
        </authorList>
    </citation>
    <scope>NUCLEOTIDE SEQUENCE [LARGE SCALE GENOMIC DNA]</scope>
    <source>
        <strain evidence="2">HaeL-2018</strain>
    </source>
</reference>
<organism evidence="2 3">
    <name type="scientific">Haemaphysalis longicornis</name>
    <name type="common">Bush tick</name>
    <dbReference type="NCBI Taxonomy" id="44386"/>
    <lineage>
        <taxon>Eukaryota</taxon>
        <taxon>Metazoa</taxon>
        <taxon>Ecdysozoa</taxon>
        <taxon>Arthropoda</taxon>
        <taxon>Chelicerata</taxon>
        <taxon>Arachnida</taxon>
        <taxon>Acari</taxon>
        <taxon>Parasitiformes</taxon>
        <taxon>Ixodida</taxon>
        <taxon>Ixodoidea</taxon>
        <taxon>Ixodidae</taxon>
        <taxon>Haemaphysalinae</taxon>
        <taxon>Haemaphysalis</taxon>
    </lineage>
</organism>
<accession>A0A9J6GF82</accession>
<sequence>MLKNQRINVNEKTKTSATLPYGPRPHAKQGGPQDRSDAVRLLDASAAPIQNGGEASLPIAIAAPLPIASGAAPVDASSGLRHPEIQDPVRPPSELCTKLPTSADSETDTVAIHPSKRRKGVHAKPMDTQSAIEQVVSSKLEEKTERAMNDR</sequence>
<dbReference type="Proteomes" id="UP000821853">
    <property type="component" value="Chromosome 4"/>
</dbReference>
<evidence type="ECO:0000313" key="2">
    <source>
        <dbReference type="EMBL" id="KAH9373439.1"/>
    </source>
</evidence>
<gene>
    <name evidence="2" type="ORF">HPB48_009484</name>
</gene>
<dbReference type="VEuPathDB" id="VectorBase:HLOH_055246"/>
<keyword evidence="3" id="KW-1185">Reference proteome</keyword>
<dbReference type="EMBL" id="JABSTR010000006">
    <property type="protein sequence ID" value="KAH9373439.1"/>
    <property type="molecule type" value="Genomic_DNA"/>
</dbReference>
<protein>
    <submittedName>
        <fullName evidence="2">Uncharacterized protein</fullName>
    </submittedName>
</protein>